<reference evidence="2 3" key="1">
    <citation type="journal article" date="2024" name="Nat. Commun.">
        <title>Phylogenomics reveals the evolutionary origins of lichenization in chlorophyte algae.</title>
        <authorList>
            <person name="Puginier C."/>
            <person name="Libourel C."/>
            <person name="Otte J."/>
            <person name="Skaloud P."/>
            <person name="Haon M."/>
            <person name="Grisel S."/>
            <person name="Petersen M."/>
            <person name="Berrin J.G."/>
            <person name="Delaux P.M."/>
            <person name="Dal Grande F."/>
            <person name="Keller J."/>
        </authorList>
    </citation>
    <scope>NUCLEOTIDE SEQUENCE [LARGE SCALE GENOMIC DNA]</scope>
    <source>
        <strain evidence="2 3">SAG 245.80</strain>
    </source>
</reference>
<feature type="compositionally biased region" description="Basic residues" evidence="1">
    <location>
        <begin position="80"/>
        <end position="99"/>
    </location>
</feature>
<feature type="compositionally biased region" description="Low complexity" evidence="1">
    <location>
        <begin position="31"/>
        <end position="41"/>
    </location>
</feature>
<organism evidence="2 3">
    <name type="scientific">Elliptochloris bilobata</name>
    <dbReference type="NCBI Taxonomy" id="381761"/>
    <lineage>
        <taxon>Eukaryota</taxon>
        <taxon>Viridiplantae</taxon>
        <taxon>Chlorophyta</taxon>
        <taxon>core chlorophytes</taxon>
        <taxon>Trebouxiophyceae</taxon>
        <taxon>Trebouxiophyceae incertae sedis</taxon>
        <taxon>Elliptochloris clade</taxon>
        <taxon>Elliptochloris</taxon>
    </lineage>
</organism>
<evidence type="ECO:0000256" key="1">
    <source>
        <dbReference type="SAM" id="MobiDB-lite"/>
    </source>
</evidence>
<comment type="caution">
    <text evidence="2">The sequence shown here is derived from an EMBL/GenBank/DDBJ whole genome shotgun (WGS) entry which is preliminary data.</text>
</comment>
<sequence length="164" mass="17927">MTGSRPVSEGSSSSDSEGPALPARAEPSGVAAPAHDAQAVATTGREARAASSHSSESEDSDARRRRRRREKQRSREKGLKVKKSGSKDKKRKDKKRKKEDKKSRKDKGPVQLSKFLERGEGSGGAKYSAVSGKKIKLKVEKTKADKEAERNRKHLLAVLNASYD</sequence>
<feature type="compositionally biased region" description="Basic residues" evidence="1">
    <location>
        <begin position="63"/>
        <end position="72"/>
    </location>
</feature>
<dbReference type="PANTHER" id="PTHR35760">
    <property type="entry name" value="SI:CH211-22I13.2"/>
    <property type="match status" value="1"/>
</dbReference>
<dbReference type="EMBL" id="JALJOU010000015">
    <property type="protein sequence ID" value="KAK9839618.1"/>
    <property type="molecule type" value="Genomic_DNA"/>
</dbReference>
<accession>A0AAW1S0J1</accession>
<keyword evidence="3" id="KW-1185">Reference proteome</keyword>
<protein>
    <submittedName>
        <fullName evidence="2">Uncharacterized protein</fullName>
    </submittedName>
</protein>
<evidence type="ECO:0000313" key="3">
    <source>
        <dbReference type="Proteomes" id="UP001445335"/>
    </source>
</evidence>
<dbReference type="PANTHER" id="PTHR35760:SF1">
    <property type="entry name" value="SI:CH211-22I13.2"/>
    <property type="match status" value="1"/>
</dbReference>
<name>A0AAW1S0J1_9CHLO</name>
<evidence type="ECO:0000313" key="2">
    <source>
        <dbReference type="EMBL" id="KAK9839618.1"/>
    </source>
</evidence>
<dbReference type="AlphaFoldDB" id="A0AAW1S0J1"/>
<feature type="compositionally biased region" description="Low complexity" evidence="1">
    <location>
        <begin position="8"/>
        <end position="18"/>
    </location>
</feature>
<feature type="region of interest" description="Disordered" evidence="1">
    <location>
        <begin position="1"/>
        <end position="131"/>
    </location>
</feature>
<dbReference type="Proteomes" id="UP001445335">
    <property type="component" value="Unassembled WGS sequence"/>
</dbReference>
<proteinExistence type="predicted"/>
<gene>
    <name evidence="2" type="ORF">WJX81_001271</name>
</gene>